<dbReference type="GO" id="GO:0010165">
    <property type="term" value="P:response to X-ray"/>
    <property type="evidence" value="ECO:0007669"/>
    <property type="project" value="Ensembl"/>
</dbReference>
<dbReference type="InterPro" id="IPR010585">
    <property type="entry name" value="DNA_repair_prot_XRCC4"/>
</dbReference>
<evidence type="ECO:0000256" key="1">
    <source>
        <dbReference type="ARBA" id="ARBA00004123"/>
    </source>
</evidence>
<evidence type="ECO:0000256" key="11">
    <source>
        <dbReference type="ARBA" id="ARBA00023125"/>
    </source>
</evidence>
<dbReference type="InterPro" id="IPR053962">
    <property type="entry name" value="XRCC4_CC"/>
</dbReference>
<evidence type="ECO:0000256" key="12">
    <source>
        <dbReference type="ARBA" id="ARBA00023172"/>
    </source>
</evidence>
<accession>A0A452QGX2</accession>
<comment type="subunit">
    <text evidence="17">Interacts with XKR4; interacts with the processed form of XKR4, which is cleaved by caspase.</text>
</comment>
<dbReference type="GeneTree" id="ENSGT00390000017079"/>
<proteinExistence type="inferred from homology"/>
<dbReference type="GO" id="GO:0019899">
    <property type="term" value="F:enzyme binding"/>
    <property type="evidence" value="ECO:0007669"/>
    <property type="project" value="Ensembl"/>
</dbReference>
<dbReference type="GO" id="GO:0003677">
    <property type="term" value="F:DNA binding"/>
    <property type="evidence" value="ECO:0007669"/>
    <property type="project" value="UniProtKB-KW"/>
</dbReference>
<organism evidence="22 23">
    <name type="scientific">Ursus americanus</name>
    <name type="common">American black bear</name>
    <name type="synonym">Euarctos americanus</name>
    <dbReference type="NCBI Taxonomy" id="9643"/>
    <lineage>
        <taxon>Eukaryota</taxon>
        <taxon>Metazoa</taxon>
        <taxon>Chordata</taxon>
        <taxon>Craniata</taxon>
        <taxon>Vertebrata</taxon>
        <taxon>Euteleostomi</taxon>
        <taxon>Mammalia</taxon>
        <taxon>Eutheria</taxon>
        <taxon>Laurasiatheria</taxon>
        <taxon>Carnivora</taxon>
        <taxon>Caniformia</taxon>
        <taxon>Ursidae</taxon>
        <taxon>Ursus</taxon>
    </lineage>
</organism>
<keyword evidence="13" id="KW-0234">DNA repair</keyword>
<dbReference type="PANTHER" id="PTHR28559">
    <property type="entry name" value="DNA REPAIR PROTEIN XRCC4"/>
    <property type="match status" value="1"/>
</dbReference>
<evidence type="ECO:0000256" key="14">
    <source>
        <dbReference type="ARBA" id="ARBA00023242"/>
    </source>
</evidence>
<feature type="domain" description="XRCC4 N-terminal" evidence="20">
    <location>
        <begin position="18"/>
        <end position="113"/>
    </location>
</feature>
<reference evidence="22" key="2">
    <citation type="submission" date="2025-08" db="UniProtKB">
        <authorList>
            <consortium name="Ensembl"/>
        </authorList>
    </citation>
    <scope>IDENTIFICATION</scope>
</reference>
<keyword evidence="7" id="KW-0597">Phosphoprotein</keyword>
<dbReference type="GO" id="GO:0042802">
    <property type="term" value="F:identical protein binding"/>
    <property type="evidence" value="ECO:0007669"/>
    <property type="project" value="Ensembl"/>
</dbReference>
<keyword evidence="14" id="KW-0539">Nucleus</keyword>
<keyword evidence="10" id="KW-0175">Coiled coil</keyword>
<dbReference type="GO" id="GO:0033152">
    <property type="term" value="P:immunoglobulin V(D)J recombination"/>
    <property type="evidence" value="ECO:0007669"/>
    <property type="project" value="TreeGrafter"/>
</dbReference>
<reference evidence="22" key="3">
    <citation type="submission" date="2025-09" db="UniProtKB">
        <authorList>
            <consortium name="Ensembl"/>
        </authorList>
    </citation>
    <scope>IDENTIFICATION</scope>
</reference>
<comment type="similarity">
    <text evidence="15">Belongs to the XRCC4-XLF family. XRCC4 subfamily.</text>
</comment>
<dbReference type="InterPro" id="IPR014751">
    <property type="entry name" value="XRCC4-like_C"/>
</dbReference>
<dbReference type="GO" id="GO:0005654">
    <property type="term" value="C:nucleoplasm"/>
    <property type="evidence" value="ECO:0007669"/>
    <property type="project" value="Ensembl"/>
</dbReference>
<feature type="domain" description="XRCC4 coiled-coil" evidence="21">
    <location>
        <begin position="118"/>
        <end position="194"/>
    </location>
</feature>
<evidence type="ECO:0000256" key="2">
    <source>
        <dbReference type="ARBA" id="ARBA00004286"/>
    </source>
</evidence>
<dbReference type="InterPro" id="IPR038051">
    <property type="entry name" value="XRCC4-like_N_sf"/>
</dbReference>
<keyword evidence="9" id="KW-0832">Ubl conjugation</keyword>
<evidence type="ECO:0000313" key="22">
    <source>
        <dbReference type="Ensembl" id="ENSUAMP00000004188.1"/>
    </source>
</evidence>
<evidence type="ECO:0000256" key="18">
    <source>
        <dbReference type="ARBA" id="ARBA00068198"/>
    </source>
</evidence>
<dbReference type="InterPro" id="IPR009089">
    <property type="entry name" value="XRCC4_N_sf"/>
</dbReference>
<dbReference type="GO" id="GO:1990166">
    <property type="term" value="P:protein localization to site of double-strand break"/>
    <property type="evidence" value="ECO:0007669"/>
    <property type="project" value="Ensembl"/>
</dbReference>
<dbReference type="PANTHER" id="PTHR28559:SF1">
    <property type="entry name" value="DNA REPAIR PROTEIN XRCC4"/>
    <property type="match status" value="1"/>
</dbReference>
<dbReference type="GO" id="GO:0006284">
    <property type="term" value="P:base-excision repair"/>
    <property type="evidence" value="ECO:0007669"/>
    <property type="project" value="Ensembl"/>
</dbReference>
<dbReference type="GO" id="GO:0006303">
    <property type="term" value="P:double-strand break repair via nonhomologous end joining"/>
    <property type="evidence" value="ECO:0007669"/>
    <property type="project" value="Ensembl"/>
</dbReference>
<evidence type="ECO:0000256" key="13">
    <source>
        <dbReference type="ARBA" id="ARBA00023204"/>
    </source>
</evidence>
<dbReference type="GO" id="GO:0035861">
    <property type="term" value="C:site of double-strand break"/>
    <property type="evidence" value="ECO:0007669"/>
    <property type="project" value="Ensembl"/>
</dbReference>
<dbReference type="InterPro" id="IPR053961">
    <property type="entry name" value="XRCC4_N"/>
</dbReference>
<reference evidence="23" key="1">
    <citation type="submission" date="2016-06" db="EMBL/GenBank/DDBJ databases">
        <title>De novo assembly and RNA-Seq shows season-dependent expression and editing in black bear kidneys.</title>
        <authorList>
            <person name="Korstanje R."/>
            <person name="Srivastava A."/>
            <person name="Sarsani V.K."/>
            <person name="Sheehan S.M."/>
            <person name="Seger R.L."/>
            <person name="Barter M.E."/>
            <person name="Lindqvist C."/>
            <person name="Brody L.C."/>
            <person name="Mullikin J.C."/>
        </authorList>
    </citation>
    <scope>NUCLEOTIDE SEQUENCE [LARGE SCALE GENOMIC DNA]</scope>
</reference>
<evidence type="ECO:0000256" key="9">
    <source>
        <dbReference type="ARBA" id="ARBA00022843"/>
    </source>
</evidence>
<dbReference type="Gene3D" id="2.170.210.10">
    <property type="entry name" value="DNA double-strand break repair and VJ recombination XRCC4, N-terminal"/>
    <property type="match status" value="1"/>
</dbReference>
<dbReference type="STRING" id="9643.ENSUAMP00000004188"/>
<dbReference type="Pfam" id="PF21924">
    <property type="entry name" value="XRCC4_CC"/>
    <property type="match status" value="1"/>
</dbReference>
<dbReference type="OMA" id="FIKGTWF"/>
<evidence type="ECO:0000256" key="3">
    <source>
        <dbReference type="ARBA" id="ARBA00004496"/>
    </source>
</evidence>
<dbReference type="CDD" id="cd22283">
    <property type="entry name" value="HD_XRCC4_N"/>
    <property type="match status" value="1"/>
</dbReference>
<name>A0A452QGX2_URSAM</name>
<dbReference type="Ensembl" id="ENSUAMT00000004769.1">
    <property type="protein sequence ID" value="ENSUAMP00000004188.1"/>
    <property type="gene ID" value="ENSUAMG00000003843.1"/>
</dbReference>
<dbReference type="GO" id="GO:0070975">
    <property type="term" value="F:FHA domain binding"/>
    <property type="evidence" value="ECO:0007669"/>
    <property type="project" value="Ensembl"/>
</dbReference>
<dbReference type="GO" id="GO:0005829">
    <property type="term" value="C:cytosol"/>
    <property type="evidence" value="ECO:0007669"/>
    <property type="project" value="Ensembl"/>
</dbReference>
<dbReference type="Pfam" id="PF06632">
    <property type="entry name" value="XRCC4"/>
    <property type="match status" value="1"/>
</dbReference>
<evidence type="ECO:0000256" key="5">
    <source>
        <dbReference type="ARBA" id="ARBA00022490"/>
    </source>
</evidence>
<evidence type="ECO:0000256" key="7">
    <source>
        <dbReference type="ARBA" id="ARBA00022553"/>
    </source>
</evidence>
<evidence type="ECO:0000256" key="4">
    <source>
        <dbReference type="ARBA" id="ARBA00022454"/>
    </source>
</evidence>
<keyword evidence="5" id="KW-0963">Cytoplasm</keyword>
<dbReference type="AlphaFoldDB" id="A0A452QGX2"/>
<comment type="function">
    <text evidence="16">Acts as an activator of the phospholipid scramblase activity of XKR4. This form, which is generated upon caspase-3 (CASP3) cleavage, translocates into the cytoplasm and interacts with XKR4, thereby promoting phosphatidylserine scramblase activity of XKR4 and leading to phosphatidylserine exposure on apoptotic cell surface.</text>
</comment>
<comment type="subcellular location">
    <subcellularLocation>
        <location evidence="2">Chromosome</location>
    </subcellularLocation>
    <subcellularLocation>
        <location evidence="3">Cytoplasm</location>
    </subcellularLocation>
    <subcellularLocation>
        <location evidence="1">Nucleus</location>
    </subcellularLocation>
</comment>
<dbReference type="SUPFAM" id="SSF58022">
    <property type="entry name" value="XRCC4, C-terminal oligomerization domain"/>
    <property type="match status" value="1"/>
</dbReference>
<dbReference type="SUPFAM" id="SSF50809">
    <property type="entry name" value="XRCC4, N-terminal domain"/>
    <property type="match status" value="1"/>
</dbReference>
<dbReference type="FunFam" id="1.20.5.370:FF:000011">
    <property type="entry name" value="DNA repair protein XRCC4 isoform X2"/>
    <property type="match status" value="1"/>
</dbReference>
<evidence type="ECO:0000313" key="23">
    <source>
        <dbReference type="Proteomes" id="UP000291022"/>
    </source>
</evidence>
<evidence type="ECO:0000256" key="16">
    <source>
        <dbReference type="ARBA" id="ARBA00053797"/>
    </source>
</evidence>
<dbReference type="Proteomes" id="UP000291022">
    <property type="component" value="Unassembled WGS sequence"/>
</dbReference>
<evidence type="ECO:0000256" key="8">
    <source>
        <dbReference type="ARBA" id="ARBA00022763"/>
    </source>
</evidence>
<keyword evidence="8" id="KW-0227">DNA damage</keyword>
<dbReference type="Gene3D" id="1.20.5.370">
    <property type="match status" value="1"/>
</dbReference>
<dbReference type="FunFam" id="2.170.210.10:FF:000002">
    <property type="entry name" value="DNA repair protein XRCC4"/>
    <property type="match status" value="1"/>
</dbReference>
<evidence type="ECO:0000259" key="20">
    <source>
        <dbReference type="Pfam" id="PF06632"/>
    </source>
</evidence>
<evidence type="ECO:0000256" key="19">
    <source>
        <dbReference type="ARBA" id="ARBA00079582"/>
    </source>
</evidence>
<protein>
    <recommendedName>
        <fullName evidence="18">DNA repair protein XRCC4</fullName>
    </recommendedName>
    <alternativeName>
        <fullName evidence="19">X-ray repair cross-complementing protein 4</fullName>
    </alternativeName>
</protein>
<gene>
    <name evidence="22" type="primary">XRCC4</name>
</gene>
<keyword evidence="12" id="KW-0233">DNA recombination</keyword>
<keyword evidence="23" id="KW-1185">Reference proteome</keyword>
<evidence type="ECO:0000259" key="21">
    <source>
        <dbReference type="Pfam" id="PF21924"/>
    </source>
</evidence>
<dbReference type="GO" id="GO:0005958">
    <property type="term" value="C:DNA-dependent protein kinase-DNA ligase 4 complex"/>
    <property type="evidence" value="ECO:0007669"/>
    <property type="project" value="Ensembl"/>
</dbReference>
<dbReference type="GO" id="GO:0032807">
    <property type="term" value="C:DNA ligase IV complex"/>
    <property type="evidence" value="ECO:0007669"/>
    <property type="project" value="Ensembl"/>
</dbReference>
<evidence type="ECO:0000256" key="15">
    <source>
        <dbReference type="ARBA" id="ARBA00025728"/>
    </source>
</evidence>
<keyword evidence="6" id="KW-1017">Isopeptide bond</keyword>
<keyword evidence="11" id="KW-0238">DNA-binding</keyword>
<evidence type="ECO:0000256" key="10">
    <source>
        <dbReference type="ARBA" id="ARBA00023054"/>
    </source>
</evidence>
<evidence type="ECO:0000256" key="6">
    <source>
        <dbReference type="ARBA" id="ARBA00022499"/>
    </source>
</evidence>
<keyword evidence="4" id="KW-0158">Chromosome</keyword>
<evidence type="ECO:0000256" key="17">
    <source>
        <dbReference type="ARBA" id="ARBA00061809"/>
    </source>
</evidence>
<sequence length="320" mass="36911">MERKVSRICLASEPDIIHFLQVAWEKTLGSGFVITLTDGQSAWTGTVSESEISQEADDMALEKEKYVDELRKALISGGGPADAYKFDFSRESCNFSFEKNLKDVSFRLGSFNLEKVASPALVIRKLICDCLDTITENQAKNEHLQKENERLLRDWNDVQGRFEKCVSAKEAVETDLYKRFILVLNEKKAKIRSLHKLLNEVQEPEKNIEHERETTTCSEMTADRDAIYDESTDEESENLPDPSVLAPGKRNTFITFVEYLTRAYYSKGRRLTAVPPRRPQKRGFNRGRWVRGEEKGKWQFKLKYLSLTQSLRSKSMKLLF</sequence>